<dbReference type="InterPro" id="IPR036291">
    <property type="entry name" value="NAD(P)-bd_dom_sf"/>
</dbReference>
<dbReference type="SUPFAM" id="SSF51735">
    <property type="entry name" value="NAD(P)-binding Rossmann-fold domains"/>
    <property type="match status" value="1"/>
</dbReference>
<dbReference type="HOGENOM" id="CLU_055635_0_0_11"/>
<reference evidence="3 4" key="1">
    <citation type="submission" date="2013-08" db="EMBL/GenBank/DDBJ databases">
        <authorList>
            <person name="Weinstock G."/>
            <person name="Sodergren E."/>
            <person name="Wylie T."/>
            <person name="Fulton L."/>
            <person name="Fulton R."/>
            <person name="Fronick C."/>
            <person name="O'Laughlin M."/>
            <person name="Godfrey J."/>
            <person name="Miner T."/>
            <person name="Herter B."/>
            <person name="Appelbaum E."/>
            <person name="Cordes M."/>
            <person name="Lek S."/>
            <person name="Wollam A."/>
            <person name="Pepin K.H."/>
            <person name="Palsikar V.B."/>
            <person name="Mitreva M."/>
            <person name="Wilson R.K."/>
        </authorList>
    </citation>
    <scope>NUCLEOTIDE SEQUENCE [LARGE SCALE GENOMIC DNA]</scope>
    <source>
        <strain evidence="3 4">F0530</strain>
    </source>
</reference>
<dbReference type="EMBL" id="AWSC01000013">
    <property type="protein sequence ID" value="ERH17744.1"/>
    <property type="molecule type" value="Genomic_DNA"/>
</dbReference>
<organism evidence="3 4">
    <name type="scientific">Actinomyces graevenitzii F0530</name>
    <dbReference type="NCBI Taxonomy" id="1321817"/>
    <lineage>
        <taxon>Bacteria</taxon>
        <taxon>Bacillati</taxon>
        <taxon>Actinomycetota</taxon>
        <taxon>Actinomycetes</taxon>
        <taxon>Actinomycetales</taxon>
        <taxon>Actinomycetaceae</taxon>
        <taxon>Actinomyces</taxon>
    </lineage>
</organism>
<accession>U1Q6H1</accession>
<dbReference type="Gene3D" id="3.40.50.720">
    <property type="entry name" value="NAD(P)-binding Rossmann-like Domain"/>
    <property type="match status" value="1"/>
</dbReference>
<evidence type="ECO:0008006" key="5">
    <source>
        <dbReference type="Google" id="ProtNLM"/>
    </source>
</evidence>
<gene>
    <name evidence="3" type="ORF">HMPREF1978_00408</name>
</gene>
<dbReference type="InterPro" id="IPR037108">
    <property type="entry name" value="TM1727-like_C_sf"/>
</dbReference>
<dbReference type="AlphaFoldDB" id="U1Q6H1"/>
<dbReference type="PANTHER" id="PTHR40459:SF1">
    <property type="entry name" value="CONSERVED HYPOTHETICAL ALANINE AND LEUCINE RICH PROTEIN"/>
    <property type="match status" value="1"/>
</dbReference>
<evidence type="ECO:0000313" key="3">
    <source>
        <dbReference type="EMBL" id="ERH17744.1"/>
    </source>
</evidence>
<protein>
    <recommendedName>
        <fullName evidence="5">NADP oxidoreductase coenzyme F420-dependent</fullName>
    </recommendedName>
</protein>
<evidence type="ECO:0000259" key="2">
    <source>
        <dbReference type="Pfam" id="PF10728"/>
    </source>
</evidence>
<dbReference type="Proteomes" id="UP000016481">
    <property type="component" value="Unassembled WGS sequence"/>
</dbReference>
<dbReference type="Gene3D" id="1.10.1040.20">
    <property type="entry name" value="ProC-like, C-terminal domain"/>
    <property type="match status" value="1"/>
</dbReference>
<feature type="domain" description="DUF2520" evidence="2">
    <location>
        <begin position="161"/>
        <end position="296"/>
    </location>
</feature>
<proteinExistence type="predicted"/>
<evidence type="ECO:0000259" key="1">
    <source>
        <dbReference type="Pfam" id="PF10727"/>
    </source>
</evidence>
<dbReference type="PANTHER" id="PTHR40459">
    <property type="entry name" value="CONSERVED HYPOTHETICAL ALANINE AND LEUCINE RICH PROTEIN"/>
    <property type="match status" value="1"/>
</dbReference>
<feature type="domain" description="Putative oxidoreductase/dehydrogenase Rossmann-like" evidence="1">
    <location>
        <begin position="22"/>
        <end position="144"/>
    </location>
</feature>
<dbReference type="PATRIC" id="fig|1321817.3.peg.349"/>
<evidence type="ECO:0000313" key="4">
    <source>
        <dbReference type="Proteomes" id="UP000016481"/>
    </source>
</evidence>
<name>U1Q6H1_9ACTO</name>
<comment type="caution">
    <text evidence="3">The sequence shown here is derived from an EMBL/GenBank/DDBJ whole genome shotgun (WGS) entry which is preliminary data.</text>
</comment>
<dbReference type="SUPFAM" id="SSF48179">
    <property type="entry name" value="6-phosphogluconate dehydrogenase C-terminal domain-like"/>
    <property type="match status" value="1"/>
</dbReference>
<sequence length="321" mass="33093">MNCHAGVGAFAQQPHIIASVNQQRASRLGIGIISAGKVGSPLASALRAVGHEIVGIHAVSAASRERAQVMVPGVPLASVDDIVASAELVILAVPDDALAGLVSGVASRQGWRMGQIVLHTSGSYGLEVLAPAAQAGAITAALHPVMTFSGTSLDLPRLIGCPMAVAAAPAFLPIVQALAVELGGEPFSVIDSDRPVYHAALAHSANHLVTLVTQAMRTLNTIGIEDAAAVLRPLLSAALERALNEGEGALTGPISRGDVGTVSSHLNALDSLEQAKEPDGRDRDIPASYRALARATTQRCEINSQITPEVAQQLYQVIDPD</sequence>
<dbReference type="InterPro" id="IPR018931">
    <property type="entry name" value="DUF2520"/>
</dbReference>
<dbReference type="InterPro" id="IPR008927">
    <property type="entry name" value="6-PGluconate_DH-like_C_sf"/>
</dbReference>
<dbReference type="Pfam" id="PF10728">
    <property type="entry name" value="DUF2520"/>
    <property type="match status" value="1"/>
</dbReference>
<dbReference type="Pfam" id="PF10727">
    <property type="entry name" value="Rossmann-like"/>
    <property type="match status" value="1"/>
</dbReference>
<dbReference type="InterPro" id="IPR019665">
    <property type="entry name" value="OxRdtase/DH_put_Rossmann_dom"/>
</dbReference>